<keyword evidence="7" id="KW-0472">Membrane</keyword>
<accession>A0ABD3AT78</accession>
<dbReference type="Proteomes" id="UP001630127">
    <property type="component" value="Unassembled WGS sequence"/>
</dbReference>
<dbReference type="GO" id="GO:0016020">
    <property type="term" value="C:membrane"/>
    <property type="evidence" value="ECO:0007669"/>
    <property type="project" value="UniProtKB-SubCell"/>
</dbReference>
<evidence type="ECO:0000256" key="5">
    <source>
        <dbReference type="ARBA" id="ARBA00022737"/>
    </source>
</evidence>
<name>A0ABD3AT78_9GENT</name>
<dbReference type="SMART" id="SM00369">
    <property type="entry name" value="LRR_TYP"/>
    <property type="match status" value="2"/>
</dbReference>
<evidence type="ECO:0000256" key="4">
    <source>
        <dbReference type="ARBA" id="ARBA00022729"/>
    </source>
</evidence>
<dbReference type="EMBL" id="JBJUIK010000002">
    <property type="protein sequence ID" value="KAL3534303.1"/>
    <property type="molecule type" value="Genomic_DNA"/>
</dbReference>
<reference evidence="9 10" key="1">
    <citation type="submission" date="2024-11" db="EMBL/GenBank/DDBJ databases">
        <title>A near-complete genome assembly of Cinchona calisaya.</title>
        <authorList>
            <person name="Lian D.C."/>
            <person name="Zhao X.W."/>
            <person name="Wei L."/>
        </authorList>
    </citation>
    <scope>NUCLEOTIDE SEQUENCE [LARGE SCALE GENOMIC DNA]</scope>
    <source>
        <tissue evidence="9">Nenye</tissue>
    </source>
</reference>
<comment type="caution">
    <text evidence="9">The sequence shown here is derived from an EMBL/GenBank/DDBJ whole genome shotgun (WGS) entry which is preliminary data.</text>
</comment>
<comment type="subcellular location">
    <subcellularLocation>
        <location evidence="1">Membrane</location>
        <topology evidence="1">Single-pass type I membrane protein</topology>
    </subcellularLocation>
</comment>
<keyword evidence="8" id="KW-0325">Glycoprotein</keyword>
<evidence type="ECO:0000256" key="6">
    <source>
        <dbReference type="ARBA" id="ARBA00022989"/>
    </source>
</evidence>
<evidence type="ECO:0000313" key="10">
    <source>
        <dbReference type="Proteomes" id="UP001630127"/>
    </source>
</evidence>
<evidence type="ECO:0000256" key="3">
    <source>
        <dbReference type="ARBA" id="ARBA00022692"/>
    </source>
</evidence>
<dbReference type="InterPro" id="IPR003591">
    <property type="entry name" value="Leu-rich_rpt_typical-subtyp"/>
</dbReference>
<evidence type="ECO:0000256" key="2">
    <source>
        <dbReference type="ARBA" id="ARBA00022614"/>
    </source>
</evidence>
<evidence type="ECO:0000256" key="8">
    <source>
        <dbReference type="ARBA" id="ARBA00023180"/>
    </source>
</evidence>
<proteinExistence type="predicted"/>
<evidence type="ECO:0000256" key="7">
    <source>
        <dbReference type="ARBA" id="ARBA00023136"/>
    </source>
</evidence>
<dbReference type="AlphaFoldDB" id="A0ABD3AT78"/>
<keyword evidence="3" id="KW-0812">Transmembrane</keyword>
<dbReference type="PANTHER" id="PTHR48063:SF98">
    <property type="entry name" value="LRR RECEPTOR-LIKE SERINE_THREONINE-PROTEIN KINASE FLS2"/>
    <property type="match status" value="1"/>
</dbReference>
<keyword evidence="5" id="KW-0677">Repeat</keyword>
<gene>
    <name evidence="9" type="ORF">ACH5RR_002764</name>
</gene>
<dbReference type="PANTHER" id="PTHR48063">
    <property type="entry name" value="LRR RECEPTOR-LIKE KINASE"/>
    <property type="match status" value="1"/>
</dbReference>
<dbReference type="InterPro" id="IPR012337">
    <property type="entry name" value="RNaseH-like_sf"/>
</dbReference>
<dbReference type="InterPro" id="IPR032675">
    <property type="entry name" value="LRR_dom_sf"/>
</dbReference>
<keyword evidence="6" id="KW-1133">Transmembrane helix</keyword>
<evidence type="ECO:0000256" key="1">
    <source>
        <dbReference type="ARBA" id="ARBA00004479"/>
    </source>
</evidence>
<protein>
    <submittedName>
        <fullName evidence="9">Uncharacterized protein</fullName>
    </submittedName>
</protein>
<sequence length="376" mass="43674">MAKGKEAKQIVLNDKFWNNSLILVRIMGPLIRLLRVCDADEKPSMGYVYEGMQREIESIRKLFKYKDRLCRPYIDIINFRWDKMLRKNLHSASYFLNPAFQYDPTYVGIKEVTNGLLDYIETYLDWCDHAKFTHEIAMFREREGSFGQKLALNTSRIDRPEFWVVKEEPAGGSLIRLNLKNYLWMMMLNVPIFNKLKVLDDDLYMMLALTGRLDPSLLHLKQLRFLDLSLNDFNGIPIPSFIGSLKSLRYRNLSYAGFHGIIPHRLGNVSNLRTLSMRGEFSDYLQVNNFQWLTRLLNLRHSVMSAVDLNKVSNNGLQVINMIPSLVEVCFSGCRLGHISHHLIQSNFSSLAILDLSRNKLSPLPRWIFGLSISLF</sequence>
<organism evidence="9 10">
    <name type="scientific">Cinchona calisaya</name>
    <dbReference type="NCBI Taxonomy" id="153742"/>
    <lineage>
        <taxon>Eukaryota</taxon>
        <taxon>Viridiplantae</taxon>
        <taxon>Streptophyta</taxon>
        <taxon>Embryophyta</taxon>
        <taxon>Tracheophyta</taxon>
        <taxon>Spermatophyta</taxon>
        <taxon>Magnoliopsida</taxon>
        <taxon>eudicotyledons</taxon>
        <taxon>Gunneridae</taxon>
        <taxon>Pentapetalae</taxon>
        <taxon>asterids</taxon>
        <taxon>lamiids</taxon>
        <taxon>Gentianales</taxon>
        <taxon>Rubiaceae</taxon>
        <taxon>Cinchonoideae</taxon>
        <taxon>Cinchoneae</taxon>
        <taxon>Cinchona</taxon>
    </lineage>
</organism>
<dbReference type="SUPFAM" id="SSF53098">
    <property type="entry name" value="Ribonuclease H-like"/>
    <property type="match status" value="1"/>
</dbReference>
<keyword evidence="10" id="KW-1185">Reference proteome</keyword>
<dbReference type="SUPFAM" id="SSF52058">
    <property type="entry name" value="L domain-like"/>
    <property type="match status" value="1"/>
</dbReference>
<evidence type="ECO:0000313" key="9">
    <source>
        <dbReference type="EMBL" id="KAL3534303.1"/>
    </source>
</evidence>
<keyword evidence="4" id="KW-0732">Signal</keyword>
<keyword evidence="2" id="KW-0433">Leucine-rich repeat</keyword>
<dbReference type="Gene3D" id="3.80.10.10">
    <property type="entry name" value="Ribonuclease Inhibitor"/>
    <property type="match status" value="2"/>
</dbReference>
<dbReference type="InterPro" id="IPR046956">
    <property type="entry name" value="RLP23-like"/>
</dbReference>